<protein>
    <submittedName>
        <fullName evidence="1">Uncharacterized protein</fullName>
    </submittedName>
</protein>
<accession>A0A6H3NRR1</accession>
<sequence>MSKQILTVNLQGLFINNNPINGDTAPLGSCKEALNTVVSRQGIISSRRGFSNYSNQIIGGDISSIFLYKNKKVIHSEDRIFRDDGNGVWSEIASNIELADISYKLRSVQAKNNLYFTSSKGIKKLESLTSPVKQAGIPKALNGNAILIDTGATWLASGTNVAYRCVIGTRDVNNNLLLGSPSQRLVISNTGFNEAYVDLTFNLPDGLTTDYNVEIYRSEASVNLDVEPSDELKLAGVHNITSTDLTNGYINFQDKTIPEMLGVSLYTNQSQESLVNANDPPPFAKDMTQYKNFTLYANTKLVGRAEFNFLGVGGDGFNPSNTITIDNVTYIGSTGNISALAQFEIVTSGTPARNIEETAYNFVNVVNSYPGNTSHYAFYTSSANDIPGNVTIETRSTGADAISITSNKGTAFQPDLTTPLLTDNDTSPNKIYISKADQPEAVPPANFVTCGSKNFPIKRIIALRESVYIFKQDGIFMLSGEDFVSFRVNLLDDSTQLIAPNSAISFNNSVFAFTDQGIISVSDSGVEVVSYDIESPLIQLLSNSNINLSFGVGYESERSYILFVPETSDLTACNIAYVFNQFTNTFTKWNVGLVKAGVLDRADNRLYFAKSDNRLLRERKDYKSSDYYDQEIESTLVSYSGNELILDDILNEMKVGDSVFQGSRNALITEIDINTKTITVDKTLDGWLVDEVIKVVKPIDVKIITNPITAGNPAKIKQFIESTFLFNNPSFRKLTLSFNTNFNETFVRTDLTSSSREGWGEIPWGQNWGGNTVSTASFRTLYPANTQRGLWSSIRIESKQAFNSFELMGISVICSDISERFK</sequence>
<dbReference type="RefSeq" id="WP_135743250.1">
    <property type="nucleotide sequence ID" value="NZ_RQHT01000001.1"/>
</dbReference>
<keyword evidence="2" id="KW-1185">Reference proteome</keyword>
<dbReference type="AlphaFoldDB" id="A0A6H3NRR1"/>
<dbReference type="Proteomes" id="UP000297649">
    <property type="component" value="Unassembled WGS sequence"/>
</dbReference>
<reference evidence="1" key="1">
    <citation type="journal article" date="2019" name="PLoS Negl. Trop. Dis.">
        <title>Revisiting the worldwide diversity of Leptospira species in the environment.</title>
        <authorList>
            <person name="Vincent A.T."/>
            <person name="Schiettekatte O."/>
            <person name="Bourhy P."/>
            <person name="Veyrier F.J."/>
            <person name="Picardeau M."/>
        </authorList>
    </citation>
    <scope>NUCLEOTIDE SEQUENCE [LARGE SCALE GENOMIC DNA]</scope>
    <source>
        <strain evidence="1">201601109</strain>
    </source>
</reference>
<name>A0A6H3NRR1_9LEPT</name>
<evidence type="ECO:0000313" key="2">
    <source>
        <dbReference type="Proteomes" id="UP000297649"/>
    </source>
</evidence>
<evidence type="ECO:0000313" key="1">
    <source>
        <dbReference type="EMBL" id="TGN12359.1"/>
    </source>
</evidence>
<gene>
    <name evidence="1" type="ORF">EHR08_13335</name>
</gene>
<comment type="caution">
    <text evidence="1">The sequence shown here is derived from an EMBL/GenBank/DDBJ whole genome shotgun (WGS) entry which is preliminary data.</text>
</comment>
<dbReference type="EMBL" id="RQHU01000019">
    <property type="protein sequence ID" value="TGN12359.1"/>
    <property type="molecule type" value="Genomic_DNA"/>
</dbReference>
<proteinExistence type="predicted"/>
<organism evidence="1 2">
    <name type="scientific">Leptospira bandrabouensis</name>
    <dbReference type="NCBI Taxonomy" id="2484903"/>
    <lineage>
        <taxon>Bacteria</taxon>
        <taxon>Pseudomonadati</taxon>
        <taxon>Spirochaetota</taxon>
        <taxon>Spirochaetia</taxon>
        <taxon>Leptospirales</taxon>
        <taxon>Leptospiraceae</taxon>
        <taxon>Leptospira</taxon>
    </lineage>
</organism>